<dbReference type="InterPro" id="IPR036291">
    <property type="entry name" value="NAD(P)-bd_dom_sf"/>
</dbReference>
<comment type="similarity">
    <text evidence="1">Belongs to the short-chain dehydrogenases/reductases (SDR) family.</text>
</comment>
<dbReference type="Proteomes" id="UP001207687">
    <property type="component" value="Unassembled WGS sequence"/>
</dbReference>
<organism evidence="4 5">
    <name type="scientific">Lactococcus lactis</name>
    <dbReference type="NCBI Taxonomy" id="1358"/>
    <lineage>
        <taxon>Bacteria</taxon>
        <taxon>Bacillati</taxon>
        <taxon>Bacillota</taxon>
        <taxon>Bacilli</taxon>
        <taxon>Lactobacillales</taxon>
        <taxon>Streptococcaceae</taxon>
        <taxon>Lactococcus</taxon>
    </lineage>
</organism>
<evidence type="ECO:0000256" key="2">
    <source>
        <dbReference type="ARBA" id="ARBA00022857"/>
    </source>
</evidence>
<evidence type="ECO:0000256" key="1">
    <source>
        <dbReference type="ARBA" id="ARBA00006484"/>
    </source>
</evidence>
<evidence type="ECO:0000256" key="3">
    <source>
        <dbReference type="ARBA" id="ARBA00023002"/>
    </source>
</evidence>
<dbReference type="RefSeq" id="WP_264653868.1">
    <property type="nucleotide sequence ID" value="NZ_JAOQNN010000001.1"/>
</dbReference>
<dbReference type="AlphaFoldDB" id="A0AAW5TQN5"/>
<dbReference type="GO" id="GO:0016491">
    <property type="term" value="F:oxidoreductase activity"/>
    <property type="evidence" value="ECO:0007669"/>
    <property type="project" value="UniProtKB-KW"/>
</dbReference>
<evidence type="ECO:0000313" key="4">
    <source>
        <dbReference type="EMBL" id="MCW2280891.1"/>
    </source>
</evidence>
<dbReference type="SUPFAM" id="SSF51735">
    <property type="entry name" value="NAD(P)-binding Rossmann-fold domains"/>
    <property type="match status" value="1"/>
</dbReference>
<dbReference type="InterPro" id="IPR002347">
    <property type="entry name" value="SDR_fam"/>
</dbReference>
<comment type="caution">
    <text evidence="4">The sequence shown here is derived from an EMBL/GenBank/DDBJ whole genome shotgun (WGS) entry which is preliminary data.</text>
</comment>
<gene>
    <name evidence="4" type="ORF">M2256_001349</name>
</gene>
<reference evidence="4" key="1">
    <citation type="submission" date="2023-08" db="EMBL/GenBank/DDBJ databases">
        <title>Genomic analyses of the natural microbiome of Caenorhabditis elegans.</title>
        <authorList>
            <person name="Samuel B."/>
        </authorList>
    </citation>
    <scope>NUCLEOTIDE SEQUENCE</scope>
    <source>
        <strain evidence="4">BIGb0220</strain>
    </source>
</reference>
<dbReference type="Gene3D" id="3.40.50.720">
    <property type="entry name" value="NAD(P)-binding Rossmann-like Domain"/>
    <property type="match status" value="1"/>
</dbReference>
<dbReference type="Pfam" id="PF00106">
    <property type="entry name" value="adh_short"/>
    <property type="match status" value="1"/>
</dbReference>
<proteinExistence type="inferred from homology"/>
<name>A0AAW5TQN5_9LACT</name>
<evidence type="ECO:0000313" key="5">
    <source>
        <dbReference type="Proteomes" id="UP001207687"/>
    </source>
</evidence>
<accession>A0AAW5TQN5</accession>
<keyword evidence="2" id="KW-0521">NADP</keyword>
<keyword evidence="3" id="KW-0560">Oxidoreductase</keyword>
<sequence length="241" mass="27583">MSNQEPIANYKFNYKTTANKVMKNINLSGKTIIITGGYSGIGLEMTKQLSRAGAKIIIPARRMEVAKKNLSKIKNIDILPLDLTNPESIHQFAESFLQNNSKLDILINSAGLMYLPLKRDSRGIEYHFATNHLGHYQLTMKLLPALKNAKNSRVINLSSRAQQMTLLLEDWNFEKIENYNPQIGYQQSKTANVLFSIKLDELGKKYGIRSFCRPPWYDSNDKYWSSKFTNYPLAPLPSRLF</sequence>
<dbReference type="PANTHER" id="PTHR24320">
    <property type="entry name" value="RETINOL DEHYDROGENASE"/>
    <property type="match status" value="1"/>
</dbReference>
<dbReference type="EMBL" id="JAOQNN010000001">
    <property type="protein sequence ID" value="MCW2280891.1"/>
    <property type="molecule type" value="Genomic_DNA"/>
</dbReference>
<dbReference type="PANTHER" id="PTHR24320:SF282">
    <property type="entry name" value="WW DOMAIN-CONTAINING OXIDOREDUCTASE"/>
    <property type="match status" value="1"/>
</dbReference>
<protein>
    <submittedName>
        <fullName evidence="4">NAD(P)-dependent dehydrogenase (Short-subunit alcohol dehydrogenase family)</fullName>
    </submittedName>
</protein>
<dbReference type="PRINTS" id="PR00081">
    <property type="entry name" value="GDHRDH"/>
</dbReference>